<reference evidence="2 3" key="1">
    <citation type="submission" date="2012-10" db="EMBL/GenBank/DDBJ databases">
        <authorList>
            <person name="Zafar N."/>
            <person name="Inman J."/>
            <person name="Hall N."/>
            <person name="Lorenzi H."/>
            <person name="Caler E."/>
        </authorList>
    </citation>
    <scope>NUCLEOTIDE SEQUENCE [LARGE SCALE GENOMIC DNA]</scope>
    <source>
        <strain evidence="2 3">IP1</strain>
    </source>
</reference>
<dbReference type="EMBL" id="KB206169">
    <property type="protein sequence ID" value="ELP95099.1"/>
    <property type="molecule type" value="Genomic_DNA"/>
</dbReference>
<feature type="region of interest" description="Disordered" evidence="1">
    <location>
        <begin position="31"/>
        <end position="50"/>
    </location>
</feature>
<evidence type="ECO:0000313" key="3">
    <source>
        <dbReference type="Proteomes" id="UP000014680"/>
    </source>
</evidence>
<dbReference type="AlphaFoldDB" id="A0A0A1UGS1"/>
<evidence type="ECO:0000256" key="1">
    <source>
        <dbReference type="SAM" id="MobiDB-lite"/>
    </source>
</evidence>
<keyword evidence="3" id="KW-1185">Reference proteome</keyword>
<accession>A0A0A1UGS1</accession>
<dbReference type="KEGG" id="eiv:EIN_254430"/>
<feature type="non-terminal residue" evidence="2">
    <location>
        <position position="321"/>
    </location>
</feature>
<dbReference type="Proteomes" id="UP000014680">
    <property type="component" value="Unassembled WGS sequence"/>
</dbReference>
<protein>
    <submittedName>
        <fullName evidence="2">Inositol polyphosphate-5-phosphatase, putative</fullName>
    </submittedName>
</protein>
<name>A0A0A1UGS1_ENTIV</name>
<gene>
    <name evidence="2" type="ORF">EIN_254430</name>
</gene>
<proteinExistence type="predicted"/>
<sequence>MDESNLNAPQDARKSILDPTALNIRVEDYTNPLSFNTPKPPSSRMGSQHTQRIFTTKGKVVFGMEVKRDKLVTTSPKSAGSCEMSQNSYLPCSSFLRSPTNSKRSATPVLSNLFFEYKNKQFDADLKKKKQTQQSVEMYKQLQQAGGQQAWKEQVRKSREVEIIYDEEKEEKSKELRTTLLQSPDKQIESSKPNMRQIKVQMFKNLEEQKTITFTSKTPIKLVYTPIAPEKWILDGKEPTREFISTNFELYGDIGLFLTYREKWYKTNILNELPYYAKVKEVTVLACTWNVNQCVYPREKIDRWTRWNTQNCCWRLSIERT</sequence>
<dbReference type="GeneID" id="14894044"/>
<evidence type="ECO:0000313" key="2">
    <source>
        <dbReference type="EMBL" id="ELP95099.1"/>
    </source>
</evidence>
<organism evidence="2 3">
    <name type="scientific">Entamoeba invadens IP1</name>
    <dbReference type="NCBI Taxonomy" id="370355"/>
    <lineage>
        <taxon>Eukaryota</taxon>
        <taxon>Amoebozoa</taxon>
        <taxon>Evosea</taxon>
        <taxon>Archamoebae</taxon>
        <taxon>Mastigamoebida</taxon>
        <taxon>Entamoebidae</taxon>
        <taxon>Entamoeba</taxon>
    </lineage>
</organism>
<dbReference type="RefSeq" id="XP_004261870.1">
    <property type="nucleotide sequence ID" value="XM_004261822.1"/>
</dbReference>
<dbReference type="VEuPathDB" id="AmoebaDB:EIN_254430"/>
<feature type="non-terminal residue" evidence="2">
    <location>
        <position position="1"/>
    </location>
</feature>